<organism evidence="1 2">
    <name type="scientific">Pararge aegeria aegeria</name>
    <dbReference type="NCBI Taxonomy" id="348720"/>
    <lineage>
        <taxon>Eukaryota</taxon>
        <taxon>Metazoa</taxon>
        <taxon>Ecdysozoa</taxon>
        <taxon>Arthropoda</taxon>
        <taxon>Hexapoda</taxon>
        <taxon>Insecta</taxon>
        <taxon>Pterygota</taxon>
        <taxon>Neoptera</taxon>
        <taxon>Endopterygota</taxon>
        <taxon>Lepidoptera</taxon>
        <taxon>Glossata</taxon>
        <taxon>Ditrysia</taxon>
        <taxon>Papilionoidea</taxon>
        <taxon>Nymphalidae</taxon>
        <taxon>Satyrinae</taxon>
        <taxon>Satyrini</taxon>
        <taxon>Parargina</taxon>
        <taxon>Pararge</taxon>
    </lineage>
</organism>
<evidence type="ECO:0000313" key="1">
    <source>
        <dbReference type="EMBL" id="CAH2216018.1"/>
    </source>
</evidence>
<comment type="caution">
    <text evidence="1">The sequence shown here is derived from an EMBL/GenBank/DDBJ whole genome shotgun (WGS) entry which is preliminary data.</text>
</comment>
<gene>
    <name evidence="1" type="primary">jg12530</name>
    <name evidence="1" type="ORF">PAEG_LOCUS4096</name>
</gene>
<dbReference type="Proteomes" id="UP000838756">
    <property type="component" value="Unassembled WGS sequence"/>
</dbReference>
<keyword evidence="2" id="KW-1185">Reference proteome</keyword>
<dbReference type="AlphaFoldDB" id="A0A8S4QN95"/>
<proteinExistence type="predicted"/>
<evidence type="ECO:0000313" key="2">
    <source>
        <dbReference type="Proteomes" id="UP000838756"/>
    </source>
</evidence>
<dbReference type="EMBL" id="CAKXAJ010013696">
    <property type="protein sequence ID" value="CAH2216018.1"/>
    <property type="molecule type" value="Genomic_DNA"/>
</dbReference>
<accession>A0A8S4QN95</accession>
<name>A0A8S4QN95_9NEOP</name>
<sequence length="123" mass="13350">MSRNWHPGARRAVRGDQPRSRLSLIMVQVRHSVVVDVTSDADHQRCIANVPAPGAAEDHLVSPPVLLGHASNGYKLGQYSPTAEFGSELIDGPLSPTTADLFTLNKICDDVFHLLIDLARTVT</sequence>
<reference evidence="1" key="1">
    <citation type="submission" date="2022-03" db="EMBL/GenBank/DDBJ databases">
        <authorList>
            <person name="Lindestad O."/>
        </authorList>
    </citation>
    <scope>NUCLEOTIDE SEQUENCE</scope>
</reference>
<protein>
    <submittedName>
        <fullName evidence="1">Jg12530 protein</fullName>
    </submittedName>
</protein>